<feature type="transmembrane region" description="Helical" evidence="1">
    <location>
        <begin position="278"/>
        <end position="294"/>
    </location>
</feature>
<dbReference type="EMBL" id="JAGIOI010000001">
    <property type="protein sequence ID" value="MBP2413729.1"/>
    <property type="molecule type" value="Genomic_DNA"/>
</dbReference>
<feature type="transmembrane region" description="Helical" evidence="1">
    <location>
        <begin position="185"/>
        <end position="211"/>
    </location>
</feature>
<feature type="transmembrane region" description="Helical" evidence="1">
    <location>
        <begin position="218"/>
        <end position="239"/>
    </location>
</feature>
<feature type="transmembrane region" description="Helical" evidence="1">
    <location>
        <begin position="489"/>
        <end position="515"/>
    </location>
</feature>
<organism evidence="2 3">
    <name type="scientific">Arthrobacter stackebrandtii</name>
    <dbReference type="NCBI Taxonomy" id="272161"/>
    <lineage>
        <taxon>Bacteria</taxon>
        <taxon>Bacillati</taxon>
        <taxon>Actinomycetota</taxon>
        <taxon>Actinomycetes</taxon>
        <taxon>Micrococcales</taxon>
        <taxon>Micrococcaceae</taxon>
        <taxon>Arthrobacter</taxon>
    </lineage>
</organism>
<proteinExistence type="predicted"/>
<feature type="transmembrane region" description="Helical" evidence="1">
    <location>
        <begin position="67"/>
        <end position="87"/>
    </location>
</feature>
<protein>
    <submittedName>
        <fullName evidence="2">Uncharacterized protein</fullName>
    </submittedName>
</protein>
<feature type="transmembrane region" description="Helical" evidence="1">
    <location>
        <begin position="445"/>
        <end position="468"/>
    </location>
</feature>
<feature type="transmembrane region" description="Helical" evidence="1">
    <location>
        <begin position="385"/>
        <end position="402"/>
    </location>
</feature>
<feature type="transmembrane region" description="Helical" evidence="1">
    <location>
        <begin position="300"/>
        <end position="320"/>
    </location>
</feature>
<dbReference type="RefSeq" id="WP_209681225.1">
    <property type="nucleotide sequence ID" value="NZ_JAGIOI010000001.1"/>
</dbReference>
<dbReference type="InterPro" id="IPR046671">
    <property type="entry name" value="DUF6541"/>
</dbReference>
<comment type="caution">
    <text evidence="2">The sequence shown here is derived from an EMBL/GenBank/DDBJ whole genome shotgun (WGS) entry which is preliminary data.</text>
</comment>
<sequence length="657" mass="69653">MALVTWWEALPLILVAGAILVVPGLVFSLAVRARGLAALLLAPLFSVAMASVLSLVLPMAGIRWNPVSYGLGALALAAVAFGIKLLLARRWPDPDWQPEPRTLVLVSAVGLLGAGALIALQVASAIGEPDNISQTFDNVFHLNAVRWAIDSGNASPLNLGAFTGIGAYPSAWHAMTSLVAVATGASVPVAISVTNVAIGAIAWPLGVLYLVQQVAGRRLVATAAAMIFVAGFTGFPLMMIDWGVLYPNLLSIALLPAALGLVFSAMGLGRGWRPSSPVAWLLVLVAVPAVAVAHPSTLMALLAFVLPAVILWAWGLTAPLLPANTPERRRKLWLIIGAAFVTVAVLALVWRKFRPPPGAAGWGAVETPPQVIGEIFLGGAMQRPAALIIAVCMVAGLVRILVTRRQLWLLGTFLVAAILFFYAAGLDFSPRWFLTGVWYYDSYRLAALLPVAMIGPAALGATYLWDWVHTRVSAYRRKKGLGAASASPWRIPAYAAGILALVIGTQYGVMTWAVVHANFNYQATATSTLLSPDEEALLKRLDRTVEPGAVIAGVPSTGAALAYAYSGREVLQPHILTTHGEDVDIVNAGLKSAGEFPWVCDSVRKLNVKYALDFSTRTVTGTMPGMGGLMDLGWSTSMELVDQEGPNAKLYKVTACW</sequence>
<feature type="transmembrane region" description="Helical" evidence="1">
    <location>
        <begin position="38"/>
        <end position="61"/>
    </location>
</feature>
<feature type="transmembrane region" description="Helical" evidence="1">
    <location>
        <begin position="103"/>
        <end position="126"/>
    </location>
</feature>
<keyword evidence="1" id="KW-0472">Membrane</keyword>
<gene>
    <name evidence="2" type="ORF">JOF48_002528</name>
</gene>
<feature type="transmembrane region" description="Helical" evidence="1">
    <location>
        <begin position="245"/>
        <end position="266"/>
    </location>
</feature>
<dbReference type="Proteomes" id="UP000711614">
    <property type="component" value="Unassembled WGS sequence"/>
</dbReference>
<evidence type="ECO:0000313" key="2">
    <source>
        <dbReference type="EMBL" id="MBP2413729.1"/>
    </source>
</evidence>
<name>A0ABS4YYD2_9MICC</name>
<feature type="transmembrane region" description="Helical" evidence="1">
    <location>
        <begin position="332"/>
        <end position="350"/>
    </location>
</feature>
<evidence type="ECO:0000313" key="3">
    <source>
        <dbReference type="Proteomes" id="UP000711614"/>
    </source>
</evidence>
<keyword evidence="1" id="KW-0812">Transmembrane</keyword>
<accession>A0ABS4YYD2</accession>
<evidence type="ECO:0000256" key="1">
    <source>
        <dbReference type="SAM" id="Phobius"/>
    </source>
</evidence>
<dbReference type="Pfam" id="PF20176">
    <property type="entry name" value="DUF6541"/>
    <property type="match status" value="1"/>
</dbReference>
<reference evidence="2 3" key="1">
    <citation type="submission" date="2021-03" db="EMBL/GenBank/DDBJ databases">
        <title>Sequencing the genomes of 1000 actinobacteria strains.</title>
        <authorList>
            <person name="Klenk H.-P."/>
        </authorList>
    </citation>
    <scope>NUCLEOTIDE SEQUENCE [LARGE SCALE GENOMIC DNA]</scope>
    <source>
        <strain evidence="2 3">DSM 16005</strain>
    </source>
</reference>
<feature type="transmembrane region" description="Helical" evidence="1">
    <location>
        <begin position="12"/>
        <end position="31"/>
    </location>
</feature>
<keyword evidence="3" id="KW-1185">Reference proteome</keyword>
<feature type="transmembrane region" description="Helical" evidence="1">
    <location>
        <begin position="407"/>
        <end position="425"/>
    </location>
</feature>
<keyword evidence="1" id="KW-1133">Transmembrane helix</keyword>